<evidence type="ECO:0000313" key="2">
    <source>
        <dbReference type="EMBL" id="KAG5666768.1"/>
    </source>
</evidence>
<feature type="signal peptide" evidence="1">
    <location>
        <begin position="1"/>
        <end position="16"/>
    </location>
</feature>
<dbReference type="OrthoDB" id="7797129at2759"/>
<sequence length="190" mass="21958">MKFSCLFIFILSFSQTIPKNSKKQENFIEGHRFKSVYCKADNISMSVKYCYIKAYSRIVATLNFGAKILKPLRKPFFVKLILYYRYGTIARPIIETKEEEWCSAMNGGNYHLYLKMLVDQLKGTASNLFRKCPYDSDIDVKNVTIDFNKALAVFNAGIYRCDIIVIKDQNPIMIVNTTAEIKSQIKYSFG</sequence>
<evidence type="ECO:0000256" key="1">
    <source>
        <dbReference type="SAM" id="SignalP"/>
    </source>
</evidence>
<comment type="caution">
    <text evidence="2">The sequence shown here is derived from an EMBL/GenBank/DDBJ whole genome shotgun (WGS) entry which is preliminary data.</text>
</comment>
<name>A0A9J6BB21_POLVA</name>
<proteinExistence type="predicted"/>
<keyword evidence="3" id="KW-1185">Reference proteome</keyword>
<gene>
    <name evidence="2" type="ORF">PVAND_014778</name>
</gene>
<keyword evidence="1" id="KW-0732">Signal</keyword>
<evidence type="ECO:0000313" key="3">
    <source>
        <dbReference type="Proteomes" id="UP001107558"/>
    </source>
</evidence>
<protein>
    <submittedName>
        <fullName evidence="2">Uncharacterized protein</fullName>
    </submittedName>
</protein>
<dbReference type="PANTHER" id="PTHR20898:SF0">
    <property type="entry name" value="DAEDALUS ON 3-RELATED"/>
    <property type="match status" value="1"/>
</dbReference>
<accession>A0A9J6BB21</accession>
<feature type="chain" id="PRO_5039954912" evidence="1">
    <location>
        <begin position="17"/>
        <end position="190"/>
    </location>
</feature>
<organism evidence="2 3">
    <name type="scientific">Polypedilum vanderplanki</name>
    <name type="common">Sleeping chironomid midge</name>
    <dbReference type="NCBI Taxonomy" id="319348"/>
    <lineage>
        <taxon>Eukaryota</taxon>
        <taxon>Metazoa</taxon>
        <taxon>Ecdysozoa</taxon>
        <taxon>Arthropoda</taxon>
        <taxon>Hexapoda</taxon>
        <taxon>Insecta</taxon>
        <taxon>Pterygota</taxon>
        <taxon>Neoptera</taxon>
        <taxon>Endopterygota</taxon>
        <taxon>Diptera</taxon>
        <taxon>Nematocera</taxon>
        <taxon>Chironomoidea</taxon>
        <taxon>Chironomidae</taxon>
        <taxon>Chironominae</taxon>
        <taxon>Polypedilum</taxon>
        <taxon>Polypedilum</taxon>
    </lineage>
</organism>
<dbReference type="Proteomes" id="UP001107558">
    <property type="component" value="Chromosome 4"/>
</dbReference>
<dbReference type="PANTHER" id="PTHR20898">
    <property type="entry name" value="DAEDALUS ON 3-RELATED-RELATED"/>
    <property type="match status" value="1"/>
</dbReference>
<dbReference type="AlphaFoldDB" id="A0A9J6BB21"/>
<dbReference type="EMBL" id="JADBJN010000004">
    <property type="protein sequence ID" value="KAG5666768.1"/>
    <property type="molecule type" value="Genomic_DNA"/>
</dbReference>
<reference evidence="2" key="1">
    <citation type="submission" date="2021-03" db="EMBL/GenBank/DDBJ databases">
        <title>Chromosome level genome of the anhydrobiotic midge Polypedilum vanderplanki.</title>
        <authorList>
            <person name="Yoshida Y."/>
            <person name="Kikawada T."/>
            <person name="Gusev O."/>
        </authorList>
    </citation>
    <scope>NUCLEOTIDE SEQUENCE</scope>
    <source>
        <strain evidence="2">NIAS01</strain>
        <tissue evidence="2">Whole body or cell culture</tissue>
    </source>
</reference>